<evidence type="ECO:0000313" key="10">
    <source>
        <dbReference type="EMBL" id="ODV65385.1"/>
    </source>
</evidence>
<keyword evidence="11" id="KW-1185">Reference proteome</keyword>
<dbReference type="InterPro" id="IPR012946">
    <property type="entry name" value="X8"/>
</dbReference>
<dbReference type="GO" id="GO:0030445">
    <property type="term" value="C:yeast-form cell wall"/>
    <property type="evidence" value="ECO:0007669"/>
    <property type="project" value="UniProtKB-ARBA"/>
</dbReference>
<evidence type="ECO:0000256" key="7">
    <source>
        <dbReference type="RuleBase" id="RU361209"/>
    </source>
</evidence>
<accession>A0A1E4RE45</accession>
<keyword evidence="3 7" id="KW-0336">GPI-anchor</keyword>
<keyword evidence="6" id="KW-0325">Glycoprotein</keyword>
<evidence type="ECO:0000313" key="11">
    <source>
        <dbReference type="Proteomes" id="UP000095085"/>
    </source>
</evidence>
<reference evidence="11" key="1">
    <citation type="submission" date="2016-05" db="EMBL/GenBank/DDBJ databases">
        <title>Comparative genomics of biotechnologically important yeasts.</title>
        <authorList>
            <consortium name="DOE Joint Genome Institute"/>
            <person name="Riley R."/>
            <person name="Haridas S."/>
            <person name="Wolfe K.H."/>
            <person name="Lopes M.R."/>
            <person name="Hittinger C.T."/>
            <person name="Goker M."/>
            <person name="Salamov A."/>
            <person name="Wisecaver J."/>
            <person name="Long T.M."/>
            <person name="Aerts A.L."/>
            <person name="Barry K."/>
            <person name="Choi C."/>
            <person name="Clum A."/>
            <person name="Coughlan A.Y."/>
            <person name="Deshpande S."/>
            <person name="Douglass A.P."/>
            <person name="Hanson S.J."/>
            <person name="Klenk H.-P."/>
            <person name="Labutti K."/>
            <person name="Lapidus A."/>
            <person name="Lindquist E."/>
            <person name="Lipzen A."/>
            <person name="Meier-Kolthoff J.P."/>
            <person name="Ohm R.A."/>
            <person name="Otillar R.P."/>
            <person name="Pangilinan J."/>
            <person name="Peng Y."/>
            <person name="Rokas A."/>
            <person name="Rosa C.A."/>
            <person name="Scheuner C."/>
            <person name="Sibirny A.A."/>
            <person name="Slot J.C."/>
            <person name="Stielow J.B."/>
            <person name="Sun H."/>
            <person name="Kurtzman C.P."/>
            <person name="Blackwell M."/>
            <person name="Grigoriev I.V."/>
            <person name="Jeffries T.W."/>
        </authorList>
    </citation>
    <scope>NUCLEOTIDE SEQUENCE [LARGE SCALE GENOMIC DNA]</scope>
    <source>
        <strain evidence="11">NRRL Y-1933</strain>
    </source>
</reference>
<name>A0A1E4RE45_9ASCO</name>
<dbReference type="GO" id="GO:0042124">
    <property type="term" value="F:1,3-beta-glucanosyltransferase activity"/>
    <property type="evidence" value="ECO:0007669"/>
    <property type="project" value="EnsemblFungi"/>
</dbReference>
<dbReference type="GO" id="GO:0005886">
    <property type="term" value="C:plasma membrane"/>
    <property type="evidence" value="ECO:0007669"/>
    <property type="project" value="UniProtKB-SubCell"/>
</dbReference>
<keyword evidence="7" id="KW-0472">Membrane</keyword>
<keyword evidence="7" id="KW-0808">Transferase</keyword>
<comment type="function">
    <text evidence="7">Splits internally a 1,3-beta-glucan molecule and transfers the newly generated reducing end (the donor) to the non-reducing end of another 1,3-beta-glucan molecule (the acceptor) forming a 1,3-beta linkage, resulting in the elongation of 1,3-beta-glucan chains in the cell wall.</text>
</comment>
<dbReference type="SUPFAM" id="SSF51445">
    <property type="entry name" value="(Trans)glycosidases"/>
    <property type="match status" value="1"/>
</dbReference>
<dbReference type="GO" id="GO:0071970">
    <property type="term" value="P:fungal-type cell wall (1-&gt;3)-beta-D-glucan biosynthetic process"/>
    <property type="evidence" value="ECO:0007669"/>
    <property type="project" value="TreeGrafter"/>
</dbReference>
<dbReference type="RefSeq" id="XP_020074452.1">
    <property type="nucleotide sequence ID" value="XM_020223307.1"/>
</dbReference>
<dbReference type="Pfam" id="PF07983">
    <property type="entry name" value="X8"/>
    <property type="match status" value="1"/>
</dbReference>
<feature type="domain" description="X8" evidence="9">
    <location>
        <begin position="402"/>
        <end position="500"/>
    </location>
</feature>
<organism evidence="10 11">
    <name type="scientific">Hyphopichia burtonii NRRL Y-1933</name>
    <dbReference type="NCBI Taxonomy" id="984485"/>
    <lineage>
        <taxon>Eukaryota</taxon>
        <taxon>Fungi</taxon>
        <taxon>Dikarya</taxon>
        <taxon>Ascomycota</taxon>
        <taxon>Saccharomycotina</taxon>
        <taxon>Pichiomycetes</taxon>
        <taxon>Debaryomycetaceae</taxon>
        <taxon>Hyphopichia</taxon>
    </lineage>
</organism>
<dbReference type="FunFam" id="3.20.20.80:FF:000038">
    <property type="entry name" value="1,3-beta-glucanosyltransferase"/>
    <property type="match status" value="1"/>
</dbReference>
<evidence type="ECO:0000256" key="5">
    <source>
        <dbReference type="ARBA" id="ARBA00023157"/>
    </source>
</evidence>
<feature type="signal peptide" evidence="7">
    <location>
        <begin position="1"/>
        <end position="19"/>
    </location>
</feature>
<dbReference type="GeneID" id="30997856"/>
<dbReference type="GO" id="GO:0030476">
    <property type="term" value="P:ascospore wall assembly"/>
    <property type="evidence" value="ECO:0007669"/>
    <property type="project" value="EnsemblFungi"/>
</dbReference>
<keyword evidence="5" id="KW-1015">Disulfide bond</keyword>
<dbReference type="STRING" id="984485.A0A1E4RE45"/>
<dbReference type="Proteomes" id="UP000095085">
    <property type="component" value="Unassembled WGS sequence"/>
</dbReference>
<feature type="region of interest" description="Disordered" evidence="8">
    <location>
        <begin position="524"/>
        <end position="546"/>
    </location>
</feature>
<protein>
    <recommendedName>
        <fullName evidence="7">1,3-beta-glucanosyltransferase</fullName>
        <ecNumber evidence="7">2.4.1.-</ecNumber>
    </recommendedName>
</protein>
<dbReference type="EMBL" id="KV454544">
    <property type="protein sequence ID" value="ODV65385.1"/>
    <property type="molecule type" value="Genomic_DNA"/>
</dbReference>
<dbReference type="Gene3D" id="1.20.58.1040">
    <property type="match status" value="1"/>
</dbReference>
<evidence type="ECO:0000256" key="8">
    <source>
        <dbReference type="SAM" id="MobiDB-lite"/>
    </source>
</evidence>
<dbReference type="GO" id="GO:0098552">
    <property type="term" value="C:side of membrane"/>
    <property type="evidence" value="ECO:0007669"/>
    <property type="project" value="UniProtKB-KW"/>
</dbReference>
<evidence type="ECO:0000256" key="6">
    <source>
        <dbReference type="ARBA" id="ARBA00023180"/>
    </source>
</evidence>
<dbReference type="Pfam" id="PF03198">
    <property type="entry name" value="Glyco_hydro_72"/>
    <property type="match status" value="1"/>
</dbReference>
<dbReference type="AlphaFoldDB" id="A0A1E4RE45"/>
<dbReference type="SMART" id="SM00768">
    <property type="entry name" value="X8"/>
    <property type="match status" value="1"/>
</dbReference>
<evidence type="ECO:0000259" key="9">
    <source>
        <dbReference type="SMART" id="SM00768"/>
    </source>
</evidence>
<dbReference type="OrthoDB" id="421038at2759"/>
<keyword evidence="7" id="KW-0449">Lipoprotein</keyword>
<gene>
    <name evidence="10" type="ORF">HYPBUDRAFT_243181</name>
</gene>
<dbReference type="GO" id="GO:1903561">
    <property type="term" value="C:extracellular vesicle"/>
    <property type="evidence" value="ECO:0007669"/>
    <property type="project" value="UniProtKB-ARBA"/>
</dbReference>
<dbReference type="PANTHER" id="PTHR31468:SF10">
    <property type="entry name" value="1,3-BETA-GLUCANOSYLTRANSFERASE GAS2"/>
    <property type="match status" value="1"/>
</dbReference>
<evidence type="ECO:0000256" key="3">
    <source>
        <dbReference type="ARBA" id="ARBA00022622"/>
    </source>
</evidence>
<keyword evidence="4 7" id="KW-0732">Signal</keyword>
<evidence type="ECO:0000256" key="1">
    <source>
        <dbReference type="ARBA" id="ARBA00004589"/>
    </source>
</evidence>
<sequence>MILRLTACVSLFLLKVCVGLDLEDKPASTSADVKIPTIEVKGNKFFETGPGYQFFIKGIAYQKRRGSDEIYDRTLETFYIDSMANPKTCLRDLENFKELGINVVRVYQIDPNANHDICMNEYAKAGIYILADLSEPELSINRDKPSWDVELFERYTSVIDSMHSYRNVLGFFAGNEVTNSKVNTDASPFVKAAVRDVKDYIQSKGYRKIPVGYASNDDAEIRKLLFNYLTCTDEKQPNSSNNNGVDFLGLNMYEWCGYSSYTTSGYRERTMEFSDFSVPIFFSEYGCNTVSPRPFTEVEALYGSTMSKVWSGGIAYEYFDSVNHYGIVTEDKDGGIHKSEDYGILKQRLNSIEPFKIHKLQIEKDIPSPNCTDYDLGSVWKASKEIPPRPDVGKCECLQSTLSCVVSPFQDMKHEQEFLNRVCSSIDCHEIEADGSLGFYGRFSDCSTKQKISFSLNKNYIHHHRKSEFCDFDGQAVLITNSDKLDLKNIFARDGRTCQDAIGEGSDESDKKYEQYVNKKGNNGTMHYHSPIQRTNEKEMKKQSKSGGEKLTTGLIQYLILMISFIYNFH</sequence>
<dbReference type="InterPro" id="IPR017853">
    <property type="entry name" value="GH"/>
</dbReference>
<feature type="chain" id="PRO_5009027713" description="1,3-beta-glucanosyltransferase" evidence="7">
    <location>
        <begin position="20"/>
        <end position="570"/>
    </location>
</feature>
<dbReference type="Gene3D" id="3.20.20.80">
    <property type="entry name" value="Glycosidases"/>
    <property type="match status" value="1"/>
</dbReference>
<dbReference type="PANTHER" id="PTHR31468">
    <property type="entry name" value="1,3-BETA-GLUCANOSYLTRANSFERASE GAS1"/>
    <property type="match status" value="1"/>
</dbReference>
<dbReference type="InterPro" id="IPR004886">
    <property type="entry name" value="Glucanosyltransferase"/>
</dbReference>
<evidence type="ECO:0000256" key="4">
    <source>
        <dbReference type="ARBA" id="ARBA00022729"/>
    </source>
</evidence>
<comment type="similarity">
    <text evidence="2 7">Belongs to the glycosyl hydrolase 72 family.</text>
</comment>
<dbReference type="EC" id="2.4.1.-" evidence="7"/>
<proteinExistence type="inferred from homology"/>
<evidence type="ECO:0000256" key="2">
    <source>
        <dbReference type="ARBA" id="ARBA00007528"/>
    </source>
</evidence>
<comment type="subcellular location">
    <subcellularLocation>
        <location evidence="7">Cell membrane</location>
        <topology evidence="7">Lipid-anchor</topology>
        <topology evidence="7">GPI-anchor</topology>
    </subcellularLocation>
    <subcellularLocation>
        <location evidence="1">Membrane</location>
        <topology evidence="1">Lipid-anchor</topology>
        <topology evidence="1">GPI-anchor</topology>
    </subcellularLocation>
</comment>